<dbReference type="Pfam" id="PF15963">
    <property type="entry name" value="Myb_DNA-bind_7"/>
    <property type="match status" value="1"/>
</dbReference>
<feature type="compositionally biased region" description="Basic and acidic residues" evidence="1">
    <location>
        <begin position="104"/>
        <end position="123"/>
    </location>
</feature>
<dbReference type="Proteomes" id="UP000230750">
    <property type="component" value="Unassembled WGS sequence"/>
</dbReference>
<dbReference type="AlphaFoldDB" id="A0A2G8L2N6"/>
<dbReference type="PANTHER" id="PTHR22929:SF0">
    <property type="entry name" value="TRANSCRIPTION FACTOR TFIIIB COMPONENT B'' HOMOLOG"/>
    <property type="match status" value="1"/>
</dbReference>
<proteinExistence type="predicted"/>
<protein>
    <submittedName>
        <fullName evidence="3">Putative transcription factor TFIIIB component B''-like isoform X2</fullName>
    </submittedName>
</protein>
<feature type="compositionally biased region" description="Polar residues" evidence="1">
    <location>
        <begin position="142"/>
        <end position="166"/>
    </location>
</feature>
<comment type="caution">
    <text evidence="3">The sequence shown here is derived from an EMBL/GenBank/DDBJ whole genome shotgun (WGS) entry which is preliminary data.</text>
</comment>
<dbReference type="PANTHER" id="PTHR22929">
    <property type="entry name" value="RNA POLYMERASE III TRANSCRIPTION INITIATION FACTOR B"/>
    <property type="match status" value="1"/>
</dbReference>
<evidence type="ECO:0000313" key="3">
    <source>
        <dbReference type="EMBL" id="PIK54517.1"/>
    </source>
</evidence>
<sequence length="657" mass="72795">MSLRRSRIKPAINLAASRRSTAAKSKPGATSSNSSSGGTNSNQKAKPPSKKAQEEKPTKKEPTKKQQPKEAKRPDLDTKDDKEKTKAAELNSSKEGQSRAVDGALKEVITDLAKDGVPEERDTVQSTSVGQKIDDDILVNAEQESLPTEIFDTSTTDEGSNKSSNPVRRKRITAVPNFSQRRAPVTSSKSSLVAKSRPATTRKESEVSPGSFTVTDQKEKKKENNIAAADVIIDGPSDTKENKKTVEPPVVQRKILGKALSTAQKHGNPENKDQSTQRVIERDKLQSASARKDAPILDPITDKAVNGLLSATTEGPQEGMRHGNIYKKRLEEMNALKKEEAPFNRRKRFIQHPKDGIDTSKMKMKDLIYFNPKENKMGSQGANDMEKGSATAKQVNGLSTPRRDEGEGNMESSEETTVAAAPQVKIGPDGNVILDVQSLVKMVTPKRRLDESEITEVKEDSSSTTYSSFRKSKYSAAWSAGDFSMINAIFPNRKRRELKNKFKREERRNGALVEKALRETKTFDFSNFKNMEEDDNVADSQRVSGETKTVTKPSKKRKKKKTEDPEDSYVAPRSRKADNNNQEDDNDDEPIEIVEDALPSSTDTELTSAIIPENEQTKKDALESLQNPFASTKVLFAKAEERKSSGEEDEFDMESIL</sequence>
<feature type="region of interest" description="Disordered" evidence="1">
    <location>
        <begin position="533"/>
        <end position="619"/>
    </location>
</feature>
<dbReference type="STRING" id="307972.A0A2G8L2N6"/>
<feature type="compositionally biased region" description="Basic and acidic residues" evidence="1">
    <location>
        <begin position="51"/>
        <end position="87"/>
    </location>
</feature>
<feature type="region of interest" description="Disordered" evidence="1">
    <location>
        <begin position="1"/>
        <end position="299"/>
    </location>
</feature>
<dbReference type="EMBL" id="MRZV01000246">
    <property type="protein sequence ID" value="PIK54517.1"/>
    <property type="molecule type" value="Genomic_DNA"/>
</dbReference>
<dbReference type="GO" id="GO:0070898">
    <property type="term" value="P:RNA polymerase III preinitiation complex assembly"/>
    <property type="evidence" value="ECO:0007669"/>
    <property type="project" value="TreeGrafter"/>
</dbReference>
<name>A0A2G8L2N6_STIJA</name>
<reference evidence="3 4" key="1">
    <citation type="journal article" date="2017" name="PLoS Biol.">
        <title>The sea cucumber genome provides insights into morphological evolution and visceral regeneration.</title>
        <authorList>
            <person name="Zhang X."/>
            <person name="Sun L."/>
            <person name="Yuan J."/>
            <person name="Sun Y."/>
            <person name="Gao Y."/>
            <person name="Zhang L."/>
            <person name="Li S."/>
            <person name="Dai H."/>
            <person name="Hamel J.F."/>
            <person name="Liu C."/>
            <person name="Yu Y."/>
            <person name="Liu S."/>
            <person name="Lin W."/>
            <person name="Guo K."/>
            <person name="Jin S."/>
            <person name="Xu P."/>
            <person name="Storey K.B."/>
            <person name="Huan P."/>
            <person name="Zhang T."/>
            <person name="Zhou Y."/>
            <person name="Zhang J."/>
            <person name="Lin C."/>
            <person name="Li X."/>
            <person name="Xing L."/>
            <person name="Huo D."/>
            <person name="Sun M."/>
            <person name="Wang L."/>
            <person name="Mercier A."/>
            <person name="Li F."/>
            <person name="Yang H."/>
            <person name="Xiang J."/>
        </authorList>
    </citation>
    <scope>NUCLEOTIDE SEQUENCE [LARGE SCALE GENOMIC DNA]</scope>
    <source>
        <strain evidence="3">Shaxun</strain>
        <tissue evidence="3">Muscle</tissue>
    </source>
</reference>
<organism evidence="3 4">
    <name type="scientific">Stichopus japonicus</name>
    <name type="common">Sea cucumber</name>
    <dbReference type="NCBI Taxonomy" id="307972"/>
    <lineage>
        <taxon>Eukaryota</taxon>
        <taxon>Metazoa</taxon>
        <taxon>Echinodermata</taxon>
        <taxon>Eleutherozoa</taxon>
        <taxon>Echinozoa</taxon>
        <taxon>Holothuroidea</taxon>
        <taxon>Aspidochirotacea</taxon>
        <taxon>Aspidochirotida</taxon>
        <taxon>Stichopodidae</taxon>
        <taxon>Apostichopus</taxon>
    </lineage>
</organism>
<dbReference type="GO" id="GO:0001156">
    <property type="term" value="F:TFIIIC-class transcription factor complex binding"/>
    <property type="evidence" value="ECO:0007669"/>
    <property type="project" value="TreeGrafter"/>
</dbReference>
<feature type="compositionally biased region" description="Basic and acidic residues" evidence="1">
    <location>
        <begin position="237"/>
        <end position="246"/>
    </location>
</feature>
<dbReference type="OrthoDB" id="272624at2759"/>
<feature type="compositionally biased region" description="Low complexity" evidence="1">
    <location>
        <begin position="15"/>
        <end position="42"/>
    </location>
</feature>
<feature type="region of interest" description="Disordered" evidence="1">
    <location>
        <begin position="378"/>
        <end position="419"/>
    </location>
</feature>
<evidence type="ECO:0000313" key="4">
    <source>
        <dbReference type="Proteomes" id="UP000230750"/>
    </source>
</evidence>
<dbReference type="InterPro" id="IPR039467">
    <property type="entry name" value="TFIIIB_B''_Myb"/>
</dbReference>
<feature type="domain" description="Transcription factor TFIIIB component B'' Myb" evidence="2">
    <location>
        <begin position="482"/>
        <end position="535"/>
    </location>
</feature>
<feature type="non-terminal residue" evidence="3">
    <location>
        <position position="657"/>
    </location>
</feature>
<feature type="compositionally biased region" description="Polar residues" evidence="1">
    <location>
        <begin position="176"/>
        <end position="193"/>
    </location>
</feature>
<dbReference type="GO" id="GO:0000126">
    <property type="term" value="C:transcription factor TFIIIB complex"/>
    <property type="evidence" value="ECO:0007669"/>
    <property type="project" value="TreeGrafter"/>
</dbReference>
<gene>
    <name evidence="3" type="ORF">BSL78_08591</name>
</gene>
<feature type="compositionally biased region" description="Acidic residues" evidence="1">
    <location>
        <begin position="581"/>
        <end position="595"/>
    </location>
</feature>
<feature type="compositionally biased region" description="Basic and acidic residues" evidence="1">
    <location>
        <begin position="267"/>
        <end position="295"/>
    </location>
</feature>
<keyword evidence="4" id="KW-1185">Reference proteome</keyword>
<evidence type="ECO:0000256" key="1">
    <source>
        <dbReference type="SAM" id="MobiDB-lite"/>
    </source>
</evidence>
<accession>A0A2G8L2N6</accession>
<evidence type="ECO:0000259" key="2">
    <source>
        <dbReference type="Pfam" id="PF15963"/>
    </source>
</evidence>